<evidence type="ECO:0000313" key="1">
    <source>
        <dbReference type="EMBL" id="MFD1425519.1"/>
    </source>
</evidence>
<evidence type="ECO:0000313" key="2">
    <source>
        <dbReference type="Proteomes" id="UP001597282"/>
    </source>
</evidence>
<sequence>MEYQNIKVYKSGFRLATFEGYRYSGMFLKFQPIDGKGEAFEIPAPRSDQKFEPGDVAEYIGDLELVNEDSFVSLFNFQGKPYEKTPGVPVQPAKIGTRKNLHPEMYRATENGWIEIDGEEVKQERDLWYTLLHAGEMGIQGEEVYRELDGYTQNWESVTNRYGNRDDVPDGGIVIGEDERITAHDDGYYVEHNHSNGYAVYRYPKEVIHEEVGFVPTFLEGREPIKKKKFSLPYKGYAGITADFIYDFPYRESGMPRLEFKRGQAYKIEEYSDWNWTKIYVPINGRMAPIPIPHGVFKRIEKEEYRSVTWVCGPASRKEVLEEGWVIIDDQSEKEEKETA</sequence>
<organism evidence="1 2">
    <name type="scientific">Kroppenstedtia sanguinis</name>
    <dbReference type="NCBI Taxonomy" id="1380684"/>
    <lineage>
        <taxon>Bacteria</taxon>
        <taxon>Bacillati</taxon>
        <taxon>Bacillota</taxon>
        <taxon>Bacilli</taxon>
        <taxon>Bacillales</taxon>
        <taxon>Thermoactinomycetaceae</taxon>
        <taxon>Kroppenstedtia</taxon>
    </lineage>
</organism>
<reference evidence="2" key="1">
    <citation type="journal article" date="2019" name="Int. J. Syst. Evol. Microbiol.">
        <title>The Global Catalogue of Microorganisms (GCM) 10K type strain sequencing project: providing services to taxonomists for standard genome sequencing and annotation.</title>
        <authorList>
            <consortium name="The Broad Institute Genomics Platform"/>
            <consortium name="The Broad Institute Genome Sequencing Center for Infectious Disease"/>
            <person name="Wu L."/>
            <person name="Ma J."/>
        </authorList>
    </citation>
    <scope>NUCLEOTIDE SEQUENCE [LARGE SCALE GENOMIC DNA]</scope>
    <source>
        <strain evidence="2">S1</strain>
    </source>
</reference>
<protein>
    <submittedName>
        <fullName evidence="1">Uncharacterized protein</fullName>
    </submittedName>
</protein>
<name>A0ABW4C485_9BACL</name>
<comment type="caution">
    <text evidence="1">The sequence shown here is derived from an EMBL/GenBank/DDBJ whole genome shotgun (WGS) entry which is preliminary data.</text>
</comment>
<dbReference type="Proteomes" id="UP001597282">
    <property type="component" value="Unassembled WGS sequence"/>
</dbReference>
<accession>A0ABW4C485</accession>
<keyword evidence="2" id="KW-1185">Reference proteome</keyword>
<gene>
    <name evidence="1" type="ORF">ACFQ4Y_01045</name>
</gene>
<dbReference type="RefSeq" id="WP_380162330.1">
    <property type="nucleotide sequence ID" value="NZ_JBHTNU010000001.1"/>
</dbReference>
<dbReference type="EMBL" id="JBHTNU010000001">
    <property type="protein sequence ID" value="MFD1425519.1"/>
    <property type="molecule type" value="Genomic_DNA"/>
</dbReference>
<proteinExistence type="predicted"/>